<gene>
    <name evidence="2" type="ORF">O181_008333</name>
</gene>
<dbReference type="EMBL" id="AVOT02001919">
    <property type="protein sequence ID" value="MBW0468618.1"/>
    <property type="molecule type" value="Genomic_DNA"/>
</dbReference>
<proteinExistence type="predicted"/>
<evidence type="ECO:0000313" key="2">
    <source>
        <dbReference type="EMBL" id="MBW0468618.1"/>
    </source>
</evidence>
<evidence type="ECO:0000313" key="3">
    <source>
        <dbReference type="Proteomes" id="UP000765509"/>
    </source>
</evidence>
<dbReference type="AlphaFoldDB" id="A0A9Q3BNX2"/>
<name>A0A9Q3BNX2_9BASI</name>
<reference evidence="2" key="1">
    <citation type="submission" date="2021-03" db="EMBL/GenBank/DDBJ databases">
        <title>Draft genome sequence of rust myrtle Austropuccinia psidii MF-1, a brazilian biotype.</title>
        <authorList>
            <person name="Quecine M.C."/>
            <person name="Pachon D.M.R."/>
            <person name="Bonatelli M.L."/>
            <person name="Correr F.H."/>
            <person name="Franceschini L.M."/>
            <person name="Leite T.F."/>
            <person name="Margarido G.R.A."/>
            <person name="Almeida C.A."/>
            <person name="Ferrarezi J.A."/>
            <person name="Labate C.A."/>
        </authorList>
    </citation>
    <scope>NUCLEOTIDE SEQUENCE</scope>
    <source>
        <strain evidence="2">MF-1</strain>
    </source>
</reference>
<feature type="compositionally biased region" description="Basic and acidic residues" evidence="1">
    <location>
        <begin position="158"/>
        <end position="167"/>
    </location>
</feature>
<feature type="compositionally biased region" description="Basic and acidic residues" evidence="1">
    <location>
        <begin position="90"/>
        <end position="100"/>
    </location>
</feature>
<organism evidence="2 3">
    <name type="scientific">Austropuccinia psidii MF-1</name>
    <dbReference type="NCBI Taxonomy" id="1389203"/>
    <lineage>
        <taxon>Eukaryota</taxon>
        <taxon>Fungi</taxon>
        <taxon>Dikarya</taxon>
        <taxon>Basidiomycota</taxon>
        <taxon>Pucciniomycotina</taxon>
        <taxon>Pucciniomycetes</taxon>
        <taxon>Pucciniales</taxon>
        <taxon>Sphaerophragmiaceae</taxon>
        <taxon>Austropuccinia</taxon>
    </lineage>
</organism>
<comment type="caution">
    <text evidence="2">The sequence shown here is derived from an EMBL/GenBank/DDBJ whole genome shotgun (WGS) entry which is preliminary data.</text>
</comment>
<keyword evidence="3" id="KW-1185">Reference proteome</keyword>
<dbReference type="Proteomes" id="UP000765509">
    <property type="component" value="Unassembled WGS sequence"/>
</dbReference>
<feature type="compositionally biased region" description="Basic and acidic residues" evidence="1">
    <location>
        <begin position="123"/>
        <end position="142"/>
    </location>
</feature>
<evidence type="ECO:0000256" key="1">
    <source>
        <dbReference type="SAM" id="MobiDB-lite"/>
    </source>
</evidence>
<feature type="compositionally biased region" description="Polar residues" evidence="1">
    <location>
        <begin position="108"/>
        <end position="122"/>
    </location>
</feature>
<accession>A0A9Q3BNX2</accession>
<feature type="region of interest" description="Disordered" evidence="1">
    <location>
        <begin position="90"/>
        <end position="190"/>
    </location>
</feature>
<sequence>MEDATASISSQRLARNFDTLIQSPEAYITAIPFVRSEKFPTSRSRDIPVSVQELVYGSKAAGILGPEKTQELLKGWTPIYCKGQVEKPKDFVRGSEERVGPKKGKQPCGSSPSLQVQEYTSKSAEKRKASPKEQPEGQEKGKGKGKTQMEQALPSELHNSKEGKNSHEQCFQYGKNFDGTQNKGGGKNET</sequence>
<protein>
    <submittedName>
        <fullName evidence="2">Uncharacterized protein</fullName>
    </submittedName>
</protein>